<evidence type="ECO:0000313" key="6">
    <source>
        <dbReference type="Proteomes" id="UP001340816"/>
    </source>
</evidence>
<evidence type="ECO:0000256" key="2">
    <source>
        <dbReference type="SAM" id="Phobius"/>
    </source>
</evidence>
<dbReference type="InterPro" id="IPR048447">
    <property type="entry name" value="DUF1980_C"/>
</dbReference>
<keyword evidence="2" id="KW-0472">Membrane</keyword>
<protein>
    <submittedName>
        <fullName evidence="5">TIGR03943 family protein</fullName>
    </submittedName>
</protein>
<keyword evidence="2" id="KW-0812">Transmembrane</keyword>
<dbReference type="EMBL" id="CP109135">
    <property type="protein sequence ID" value="WSD16595.1"/>
    <property type="molecule type" value="Genomic_DNA"/>
</dbReference>
<keyword evidence="2" id="KW-1133">Transmembrane helix</keyword>
<dbReference type="InterPro" id="IPR015402">
    <property type="entry name" value="DUF1980"/>
</dbReference>
<sequence length="279" mass="30190">MAAVTTGPRTRTRTRLRLRPQGVLLILCGAALLRIALFSELYLRYVKEGLRPYLVISGVALIALGLVGMISRGQEEDEHEYEQEHEYEAHDEDAHEAHAGHGQDTHAGHDHGHDHTRNPRIAWLLTAPALALLLFPPPALGSYSAGREEARVAAQGTGTFPELPAGDPVDLTLGAFASRAEWDTGASMKNRTVRLTGFVTRDDDGTWYIARLLVTCCAADAQALKVQIRDADAPPADAWVTVTGTWHPTGKPGSDAARPVLDAASVKQVAAPSDPYEKR</sequence>
<accession>A0ABZ1HEG9</accession>
<dbReference type="Proteomes" id="UP001340816">
    <property type="component" value="Chromosome"/>
</dbReference>
<proteinExistence type="predicted"/>
<gene>
    <name evidence="5" type="ORF">OHB35_26985</name>
</gene>
<evidence type="ECO:0000259" key="3">
    <source>
        <dbReference type="Pfam" id="PF09323"/>
    </source>
</evidence>
<dbReference type="Pfam" id="PF09323">
    <property type="entry name" value="DUF1980"/>
    <property type="match status" value="1"/>
</dbReference>
<feature type="domain" description="DUF1980" evidence="4">
    <location>
        <begin position="189"/>
        <end position="276"/>
    </location>
</feature>
<dbReference type="PANTHER" id="PTHR40047">
    <property type="entry name" value="UPF0703 PROTEIN YCGQ"/>
    <property type="match status" value="1"/>
</dbReference>
<dbReference type="NCBIfam" id="TIGR03943">
    <property type="entry name" value="TIGR03943 family putative permease subunit"/>
    <property type="match status" value="1"/>
</dbReference>
<feature type="transmembrane region" description="Helical" evidence="2">
    <location>
        <begin position="21"/>
        <end position="38"/>
    </location>
</feature>
<keyword evidence="6" id="KW-1185">Reference proteome</keyword>
<organism evidence="5 6">
    <name type="scientific">Streptomyces phaeochromogenes</name>
    <dbReference type="NCBI Taxonomy" id="1923"/>
    <lineage>
        <taxon>Bacteria</taxon>
        <taxon>Bacillati</taxon>
        <taxon>Actinomycetota</taxon>
        <taxon>Actinomycetes</taxon>
        <taxon>Kitasatosporales</taxon>
        <taxon>Streptomycetaceae</taxon>
        <taxon>Streptomyces</taxon>
        <taxon>Streptomyces phaeochromogenes group</taxon>
    </lineage>
</organism>
<dbReference type="Pfam" id="PF21537">
    <property type="entry name" value="DUF1980_C"/>
    <property type="match status" value="1"/>
</dbReference>
<evidence type="ECO:0000256" key="1">
    <source>
        <dbReference type="SAM" id="MobiDB-lite"/>
    </source>
</evidence>
<feature type="transmembrane region" description="Helical" evidence="2">
    <location>
        <begin position="50"/>
        <end position="70"/>
    </location>
</feature>
<reference evidence="5 6" key="1">
    <citation type="submission" date="2022-10" db="EMBL/GenBank/DDBJ databases">
        <title>The complete genomes of actinobacterial strains from the NBC collection.</title>
        <authorList>
            <person name="Joergensen T.S."/>
            <person name="Alvarez Arevalo M."/>
            <person name="Sterndorff E.B."/>
            <person name="Faurdal D."/>
            <person name="Vuksanovic O."/>
            <person name="Mourched A.-S."/>
            <person name="Charusanti P."/>
            <person name="Shaw S."/>
            <person name="Blin K."/>
            <person name="Weber T."/>
        </authorList>
    </citation>
    <scope>NUCLEOTIDE SEQUENCE [LARGE SCALE GENOMIC DNA]</scope>
    <source>
        <strain evidence="5 6">NBC 01752</strain>
    </source>
</reference>
<feature type="domain" description="DUF1980" evidence="3">
    <location>
        <begin position="24"/>
        <end position="146"/>
    </location>
</feature>
<evidence type="ECO:0000313" key="5">
    <source>
        <dbReference type="EMBL" id="WSD16595.1"/>
    </source>
</evidence>
<dbReference type="InterPro" id="IPR052955">
    <property type="entry name" value="UPF0703_membrane_permease"/>
</dbReference>
<dbReference type="PANTHER" id="PTHR40047:SF1">
    <property type="entry name" value="UPF0703 PROTEIN YCGQ"/>
    <property type="match status" value="1"/>
</dbReference>
<feature type="region of interest" description="Disordered" evidence="1">
    <location>
        <begin position="96"/>
        <end position="115"/>
    </location>
</feature>
<name>A0ABZ1HEG9_STRPH</name>
<dbReference type="InterPro" id="IPR048493">
    <property type="entry name" value="DUF1980_N"/>
</dbReference>
<evidence type="ECO:0000259" key="4">
    <source>
        <dbReference type="Pfam" id="PF21537"/>
    </source>
</evidence>